<dbReference type="AlphaFoldDB" id="A0A642UVY1"/>
<dbReference type="Proteomes" id="UP000449547">
    <property type="component" value="Unassembled WGS sequence"/>
</dbReference>
<feature type="transmembrane region" description="Helical" evidence="1">
    <location>
        <begin position="333"/>
        <end position="359"/>
    </location>
</feature>
<keyword evidence="1" id="KW-0812">Transmembrane</keyword>
<keyword evidence="1" id="KW-1133">Transmembrane helix</keyword>
<sequence>MASPLKPYVEVVVFTLLAEAAIYIVNFIYDVLTLSNKMDGLTTFKRITMPLVRVALVMALVVTGPHTLTTLTLIITTQTVITICCYIRLRWWYDSVYADFIKWYQLWQDHCSYKRNSVTTISTSVDAQPIFAETWVGPIDIESSIEASPSYNIDHIYSVSPRNTYHIDTVAVDALDQYLENDYGATASDEASDAHSEDSSSTLVDVQSTKPSFVSQYFDQVPLRQQACRLSDCFCWMLPSRIHCSKESYPLLKRKLSTYSLTQGVGDRKPCCQTSCTQFRYFLHYYYDVTMDDNEQVLLVDPMFKKFGVPSPQIAMPWIILDAWCKIMLGIELVVAAFTVSSLPGAIAIFVSMAIFSLWRQNWVYCQNYSYKRILPIESLIHLLALAPMAFLLH</sequence>
<keyword evidence="1" id="KW-0472">Membrane</keyword>
<reference evidence="2 3" key="1">
    <citation type="submission" date="2019-07" db="EMBL/GenBank/DDBJ databases">
        <title>Genome assembly of two rare yeast pathogens: Diutina rugosa and Trichomonascus ciferrii.</title>
        <authorList>
            <person name="Mixao V."/>
            <person name="Saus E."/>
            <person name="Hansen A."/>
            <person name="Lass-Flor C."/>
            <person name="Gabaldon T."/>
        </authorList>
    </citation>
    <scope>NUCLEOTIDE SEQUENCE [LARGE SCALE GENOMIC DNA]</scope>
    <source>
        <strain evidence="2 3">CBS 613</strain>
    </source>
</reference>
<feature type="transmembrane region" description="Helical" evidence="1">
    <location>
        <begin position="12"/>
        <end position="32"/>
    </location>
</feature>
<evidence type="ECO:0000313" key="3">
    <source>
        <dbReference type="Proteomes" id="UP000449547"/>
    </source>
</evidence>
<dbReference type="VEuPathDB" id="FungiDB:DIURU_000970"/>
<name>A0A642UVY1_DIURU</name>
<feature type="transmembrane region" description="Helical" evidence="1">
    <location>
        <begin position="374"/>
        <end position="393"/>
    </location>
</feature>
<proteinExistence type="predicted"/>
<gene>
    <name evidence="2" type="ORF">DIURU_000970</name>
</gene>
<protein>
    <submittedName>
        <fullName evidence="2">Uncharacterized protein</fullName>
    </submittedName>
</protein>
<comment type="caution">
    <text evidence="2">The sequence shown here is derived from an EMBL/GenBank/DDBJ whole genome shotgun (WGS) entry which is preliminary data.</text>
</comment>
<dbReference type="EMBL" id="SWFT01000033">
    <property type="protein sequence ID" value="KAA8906561.1"/>
    <property type="molecule type" value="Genomic_DNA"/>
</dbReference>
<dbReference type="RefSeq" id="XP_034014202.1">
    <property type="nucleotide sequence ID" value="XM_034159277.1"/>
</dbReference>
<keyword evidence="3" id="KW-1185">Reference proteome</keyword>
<evidence type="ECO:0000313" key="2">
    <source>
        <dbReference type="EMBL" id="KAA8906561.1"/>
    </source>
</evidence>
<organism evidence="2 3">
    <name type="scientific">Diutina rugosa</name>
    <name type="common">Yeast</name>
    <name type="synonym">Candida rugosa</name>
    <dbReference type="NCBI Taxonomy" id="5481"/>
    <lineage>
        <taxon>Eukaryota</taxon>
        <taxon>Fungi</taxon>
        <taxon>Dikarya</taxon>
        <taxon>Ascomycota</taxon>
        <taxon>Saccharomycotina</taxon>
        <taxon>Pichiomycetes</taxon>
        <taxon>Debaryomycetaceae</taxon>
        <taxon>Diutina</taxon>
    </lineage>
</organism>
<accession>A0A642UVY1</accession>
<dbReference type="GeneID" id="54779623"/>
<evidence type="ECO:0000256" key="1">
    <source>
        <dbReference type="SAM" id="Phobius"/>
    </source>
</evidence>
<dbReference type="OrthoDB" id="4024546at2759"/>